<dbReference type="PANTHER" id="PTHR30250">
    <property type="entry name" value="PST FAMILY PREDICTED COLANIC ACID TRANSPORTER"/>
    <property type="match status" value="1"/>
</dbReference>
<feature type="transmembrane region" description="Helical" evidence="6">
    <location>
        <begin position="115"/>
        <end position="135"/>
    </location>
</feature>
<evidence type="ECO:0000313" key="8">
    <source>
        <dbReference type="Proteomes" id="UP000294739"/>
    </source>
</evidence>
<dbReference type="AlphaFoldDB" id="A0A4R5D2B4"/>
<evidence type="ECO:0000256" key="3">
    <source>
        <dbReference type="ARBA" id="ARBA00022692"/>
    </source>
</evidence>
<gene>
    <name evidence="7" type="ORF">E1269_20240</name>
</gene>
<feature type="transmembrane region" description="Helical" evidence="6">
    <location>
        <begin position="147"/>
        <end position="168"/>
    </location>
</feature>
<evidence type="ECO:0000313" key="7">
    <source>
        <dbReference type="EMBL" id="TDE07409.1"/>
    </source>
</evidence>
<evidence type="ECO:0000256" key="5">
    <source>
        <dbReference type="ARBA" id="ARBA00023136"/>
    </source>
</evidence>
<feature type="transmembrane region" description="Helical" evidence="6">
    <location>
        <begin position="47"/>
        <end position="67"/>
    </location>
</feature>
<feature type="transmembrane region" description="Helical" evidence="6">
    <location>
        <begin position="372"/>
        <end position="388"/>
    </location>
</feature>
<feature type="transmembrane region" description="Helical" evidence="6">
    <location>
        <begin position="315"/>
        <end position="337"/>
    </location>
</feature>
<dbReference type="InterPro" id="IPR050833">
    <property type="entry name" value="Poly_Biosynth_Transport"/>
</dbReference>
<reference evidence="7 8" key="1">
    <citation type="submission" date="2019-03" db="EMBL/GenBank/DDBJ databases">
        <title>Draft genome sequences of novel Actinobacteria.</title>
        <authorList>
            <person name="Sahin N."/>
            <person name="Ay H."/>
            <person name="Saygin H."/>
        </authorList>
    </citation>
    <scope>NUCLEOTIDE SEQUENCE [LARGE SCALE GENOMIC DNA]</scope>
    <source>
        <strain evidence="7 8">5K138</strain>
    </source>
</reference>
<evidence type="ECO:0000256" key="2">
    <source>
        <dbReference type="ARBA" id="ARBA00022475"/>
    </source>
</evidence>
<keyword evidence="4 6" id="KW-1133">Transmembrane helix</keyword>
<dbReference type="RefSeq" id="WP_131897863.1">
    <property type="nucleotide sequence ID" value="NZ_SMKZ01000031.1"/>
</dbReference>
<keyword evidence="2" id="KW-1003">Cell membrane</keyword>
<dbReference type="Proteomes" id="UP000294739">
    <property type="component" value="Unassembled WGS sequence"/>
</dbReference>
<proteinExistence type="predicted"/>
<organism evidence="7 8">
    <name type="scientific">Jiangella asiatica</name>
    <dbReference type="NCBI Taxonomy" id="2530372"/>
    <lineage>
        <taxon>Bacteria</taxon>
        <taxon>Bacillati</taxon>
        <taxon>Actinomycetota</taxon>
        <taxon>Actinomycetes</taxon>
        <taxon>Jiangellales</taxon>
        <taxon>Jiangellaceae</taxon>
        <taxon>Jiangella</taxon>
    </lineage>
</organism>
<keyword evidence="5 6" id="KW-0472">Membrane</keyword>
<feature type="transmembrane region" description="Helical" evidence="6">
    <location>
        <begin position="243"/>
        <end position="265"/>
    </location>
</feature>
<dbReference type="InParanoid" id="A0A4R5D2B4"/>
<evidence type="ECO:0000256" key="4">
    <source>
        <dbReference type="ARBA" id="ARBA00022989"/>
    </source>
</evidence>
<evidence type="ECO:0000256" key="6">
    <source>
        <dbReference type="SAM" id="Phobius"/>
    </source>
</evidence>
<dbReference type="OrthoDB" id="5140599at2"/>
<dbReference type="GO" id="GO:0005886">
    <property type="term" value="C:plasma membrane"/>
    <property type="evidence" value="ECO:0007669"/>
    <property type="project" value="UniProtKB-SubCell"/>
</dbReference>
<keyword evidence="8" id="KW-1185">Reference proteome</keyword>
<evidence type="ECO:0008006" key="9">
    <source>
        <dbReference type="Google" id="ProtNLM"/>
    </source>
</evidence>
<comment type="subcellular location">
    <subcellularLocation>
        <location evidence="1">Cell membrane</location>
        <topology evidence="1">Multi-pass membrane protein</topology>
    </subcellularLocation>
</comment>
<keyword evidence="3 6" id="KW-0812">Transmembrane</keyword>
<name>A0A4R5D2B4_9ACTN</name>
<feature type="transmembrane region" description="Helical" evidence="6">
    <location>
        <begin position="88"/>
        <end position="109"/>
    </location>
</feature>
<dbReference type="PANTHER" id="PTHR30250:SF11">
    <property type="entry name" value="O-ANTIGEN TRANSPORTER-RELATED"/>
    <property type="match status" value="1"/>
</dbReference>
<accession>A0A4R5D2B4</accession>
<feature type="transmembrane region" description="Helical" evidence="6">
    <location>
        <begin position="349"/>
        <end position="366"/>
    </location>
</feature>
<dbReference type="EMBL" id="SMKZ01000031">
    <property type="protein sequence ID" value="TDE07409.1"/>
    <property type="molecule type" value="Genomic_DNA"/>
</dbReference>
<feature type="transmembrane region" description="Helical" evidence="6">
    <location>
        <begin position="277"/>
        <end position="300"/>
    </location>
</feature>
<sequence>MPQLARRLLGAGLGSSAGTLAAGTSLANALGYVLTVAAARRLGPDEFGAFSALLALIVVGNVAALAVQATTARGAATGRPVAPAVRSGLVMAVVLGVGLCALSPVVSAALRLESVVPAIASAVAIAALAATAPSLGIVQGRERFRLLAALVSIQAALRVGGGLVGMALHPTASAALIGIAAGFMAAGFVAWAAARPPVSSPRGGFAVRATLSSGAMLLGFVVLTNIDVMLARHVLPTEVSGLYAAGSIFTKIAFWLPQFVPMLAFPALADPERRRGAVALGVAAVAGCGAILTALTWAVADLAVDVVAGPDYGDVVAWVPGFSGLGALYALAHLLVYAHLARGDRWTTAVLWTVLTGYVLTVEIWAHDLSGVLVPGLVAAGMVVLWGLSRERTHRRSEDPMAVG</sequence>
<feature type="transmembrane region" description="Helical" evidence="6">
    <location>
        <begin position="174"/>
        <end position="193"/>
    </location>
</feature>
<feature type="transmembrane region" description="Helical" evidence="6">
    <location>
        <begin position="205"/>
        <end position="223"/>
    </location>
</feature>
<protein>
    <recommendedName>
        <fullName evidence="9">Polysaccharide biosynthesis protein</fullName>
    </recommendedName>
</protein>
<comment type="caution">
    <text evidence="7">The sequence shown here is derived from an EMBL/GenBank/DDBJ whole genome shotgun (WGS) entry which is preliminary data.</text>
</comment>
<evidence type="ECO:0000256" key="1">
    <source>
        <dbReference type="ARBA" id="ARBA00004651"/>
    </source>
</evidence>